<evidence type="ECO:0000256" key="6">
    <source>
        <dbReference type="ARBA" id="ARBA00022840"/>
    </source>
</evidence>
<dbReference type="GO" id="GO:0005524">
    <property type="term" value="F:ATP binding"/>
    <property type="evidence" value="ECO:0007669"/>
    <property type="project" value="UniProtKB-KW"/>
</dbReference>
<dbReference type="Pfam" id="PF00118">
    <property type="entry name" value="Cpn60_TCP1"/>
    <property type="match status" value="1"/>
</dbReference>
<protein>
    <recommendedName>
        <fullName evidence="9">CCT-beta</fullName>
    </recommendedName>
</protein>
<reference evidence="11" key="1">
    <citation type="submission" date="2013-12" db="EMBL/GenBank/DDBJ databases">
        <title>The Genome Sequence of Aphanomyces invadans NJM9701.</title>
        <authorList>
            <consortium name="The Broad Institute Genomics Platform"/>
            <person name="Russ C."/>
            <person name="Tyler B."/>
            <person name="van West P."/>
            <person name="Dieguez-Uribeondo J."/>
            <person name="Young S.K."/>
            <person name="Zeng Q."/>
            <person name="Gargeya S."/>
            <person name="Fitzgerald M."/>
            <person name="Abouelleil A."/>
            <person name="Alvarado L."/>
            <person name="Chapman S.B."/>
            <person name="Gainer-Dewar J."/>
            <person name="Goldberg J."/>
            <person name="Griggs A."/>
            <person name="Gujja S."/>
            <person name="Hansen M."/>
            <person name="Howarth C."/>
            <person name="Imamovic A."/>
            <person name="Ireland A."/>
            <person name="Larimer J."/>
            <person name="McCowan C."/>
            <person name="Murphy C."/>
            <person name="Pearson M."/>
            <person name="Poon T.W."/>
            <person name="Priest M."/>
            <person name="Roberts A."/>
            <person name="Saif S."/>
            <person name="Shea T."/>
            <person name="Sykes S."/>
            <person name="Wortman J."/>
            <person name="Nusbaum C."/>
            <person name="Birren B."/>
        </authorList>
    </citation>
    <scope>NUCLEOTIDE SEQUENCE [LARGE SCALE GENOMIC DNA]</scope>
    <source>
        <strain evidence="11">NJM9701</strain>
    </source>
</reference>
<dbReference type="GO" id="GO:0051082">
    <property type="term" value="F:unfolded protein binding"/>
    <property type="evidence" value="ECO:0007669"/>
    <property type="project" value="InterPro"/>
</dbReference>
<dbReference type="InterPro" id="IPR027413">
    <property type="entry name" value="GROEL-like_equatorial_sf"/>
</dbReference>
<evidence type="ECO:0000256" key="9">
    <source>
        <dbReference type="ARBA" id="ARBA00033237"/>
    </source>
</evidence>
<dbReference type="Gene3D" id="3.30.260.10">
    <property type="entry name" value="TCP-1-like chaperonin intermediate domain"/>
    <property type="match status" value="1"/>
</dbReference>
<evidence type="ECO:0000256" key="2">
    <source>
        <dbReference type="ARBA" id="ARBA00008020"/>
    </source>
</evidence>
<proteinExistence type="inferred from homology"/>
<dbReference type="Gene3D" id="1.10.560.10">
    <property type="entry name" value="GroEL-like equatorial domain"/>
    <property type="match status" value="1"/>
</dbReference>
<comment type="subcellular location">
    <subcellularLocation>
        <location evidence="1">Cytoplasm</location>
    </subcellularLocation>
</comment>
<dbReference type="NCBIfam" id="NF041083">
    <property type="entry name" value="thermosome_beta"/>
    <property type="match status" value="1"/>
</dbReference>
<dbReference type="FunFam" id="3.30.260.10:FF:000025">
    <property type="entry name" value="Chaperonin containing TCP1 subunit 2"/>
    <property type="match status" value="1"/>
</dbReference>
<comment type="similarity">
    <text evidence="2 10">Belongs to the TCP-1 chaperonin family.</text>
</comment>
<dbReference type="NCBIfam" id="TIGR02341">
    <property type="entry name" value="chap_CCT_beta"/>
    <property type="match status" value="1"/>
</dbReference>
<dbReference type="EMBL" id="KI913982">
    <property type="protein sequence ID" value="ETV95000.1"/>
    <property type="molecule type" value="Genomic_DNA"/>
</dbReference>
<sequence>MQHHNVLNPESQVEKGENARLASFVGAIAIADMVKTTLGPKGMDKILQSVGGPDKSISVTNDGATILKSVYIDNAAAKVLVDIAKTQDEEVGDGTTSVAVLCGELLREAEKLIEQRIHPQTIIEGWRIALSTAHKALEASARDHSQDPNKFREDLLNIARTTLSSKLMAESKDHFAELAVDAVLRLKGSNNLDHIQIIKKQGGGLKDSYLEEGFILDKHIGVGQPKRLVNAKILIANTGMDTDKIKIYGARVKVDSMEKVASIEDAEKLKMRQKVEKIADFGINCFVNRQLIYNYPEQIFTEKGIMAIEHADFDGIERLAAVTGGEITSTFDHPELVALGEAALIEEIMIGEDRVIRFSGVKTGQACSVVLRGASSHLLDEAERSLHDALAVLSQTVRHTRTVMGGGCTEVLMAQAIDEKAPGIPGKKSLAMEAFARALRQIPAIIADNGGYDSADLVTQLRAAHFGGQKNAGLNMSNGTIGDMDALGIRESYKSKMQVLLSAAEAAEMILRVDDIVKCAPRQRQG</sequence>
<name>A0A024TLH9_9STRA</name>
<dbReference type="SUPFAM" id="SSF54849">
    <property type="entry name" value="GroEL-intermediate domain like"/>
    <property type="match status" value="1"/>
</dbReference>
<dbReference type="InterPro" id="IPR053374">
    <property type="entry name" value="TCP-1_chaperonin"/>
</dbReference>
<evidence type="ECO:0000256" key="3">
    <source>
        <dbReference type="ARBA" id="ARBA00011531"/>
    </source>
</evidence>
<dbReference type="InterPro" id="IPR002194">
    <property type="entry name" value="Chaperonin_TCP-1_CS"/>
</dbReference>
<dbReference type="FunFam" id="3.50.7.10:FF:000002">
    <property type="entry name" value="T-complex protein 1 subunit beta"/>
    <property type="match status" value="1"/>
</dbReference>
<dbReference type="eggNOG" id="KOG0363">
    <property type="taxonomic scope" value="Eukaryota"/>
</dbReference>
<dbReference type="AlphaFoldDB" id="A0A024TLH9"/>
<evidence type="ECO:0000256" key="5">
    <source>
        <dbReference type="ARBA" id="ARBA00022741"/>
    </source>
</evidence>
<dbReference type="GO" id="GO:0140662">
    <property type="term" value="F:ATP-dependent protein folding chaperone"/>
    <property type="evidence" value="ECO:0007669"/>
    <property type="project" value="InterPro"/>
</dbReference>
<dbReference type="SUPFAM" id="SSF52029">
    <property type="entry name" value="GroEL apical domain-like"/>
    <property type="match status" value="1"/>
</dbReference>
<organism evidence="11">
    <name type="scientific">Aphanomyces invadans</name>
    <dbReference type="NCBI Taxonomy" id="157072"/>
    <lineage>
        <taxon>Eukaryota</taxon>
        <taxon>Sar</taxon>
        <taxon>Stramenopiles</taxon>
        <taxon>Oomycota</taxon>
        <taxon>Saprolegniomycetes</taxon>
        <taxon>Saprolegniales</taxon>
        <taxon>Verrucalvaceae</taxon>
        <taxon>Aphanomyces</taxon>
    </lineage>
</organism>
<dbReference type="InterPro" id="IPR027410">
    <property type="entry name" value="TCP-1-like_intermed_sf"/>
</dbReference>
<dbReference type="PROSITE" id="PS00751">
    <property type="entry name" value="TCP1_2"/>
    <property type="match status" value="1"/>
</dbReference>
<evidence type="ECO:0000256" key="1">
    <source>
        <dbReference type="ARBA" id="ARBA00004496"/>
    </source>
</evidence>
<comment type="function">
    <text evidence="8">Molecular chaperone; assists the folding of proteins upon ATP hydrolysis. Known to play a role, in vitro, in the folding of actin and tubulin.</text>
</comment>
<dbReference type="FunFam" id="1.10.560.10:FF:000017">
    <property type="entry name" value="T-complex protein 1 subunit eta"/>
    <property type="match status" value="1"/>
</dbReference>
<dbReference type="STRING" id="157072.A0A024TLH9"/>
<dbReference type="InterPro" id="IPR002423">
    <property type="entry name" value="Cpn60/GroEL/TCP-1"/>
</dbReference>
<evidence type="ECO:0000256" key="7">
    <source>
        <dbReference type="ARBA" id="ARBA00023186"/>
    </source>
</evidence>
<dbReference type="GO" id="GO:0005832">
    <property type="term" value="C:chaperonin-containing T-complex"/>
    <property type="evidence" value="ECO:0007669"/>
    <property type="project" value="InterPro"/>
</dbReference>
<keyword evidence="7 10" id="KW-0143">Chaperone</keyword>
<keyword evidence="6 10" id="KW-0067">ATP-binding</keyword>
<evidence type="ECO:0000256" key="4">
    <source>
        <dbReference type="ARBA" id="ARBA00022490"/>
    </source>
</evidence>
<dbReference type="InterPro" id="IPR012716">
    <property type="entry name" value="Chap_CCT_beta"/>
</dbReference>
<dbReference type="CDD" id="cd03336">
    <property type="entry name" value="TCP1_beta"/>
    <property type="match status" value="1"/>
</dbReference>
<dbReference type="RefSeq" id="XP_008876173.1">
    <property type="nucleotide sequence ID" value="XM_008877951.1"/>
</dbReference>
<dbReference type="SUPFAM" id="SSF48592">
    <property type="entry name" value="GroEL equatorial domain-like"/>
    <property type="match status" value="1"/>
</dbReference>
<dbReference type="Gene3D" id="3.50.7.10">
    <property type="entry name" value="GroEL"/>
    <property type="match status" value="1"/>
</dbReference>
<dbReference type="GO" id="GO:0016887">
    <property type="term" value="F:ATP hydrolysis activity"/>
    <property type="evidence" value="ECO:0007669"/>
    <property type="project" value="InterPro"/>
</dbReference>
<evidence type="ECO:0000256" key="8">
    <source>
        <dbReference type="ARBA" id="ARBA00024677"/>
    </source>
</evidence>
<dbReference type="PROSITE" id="PS00995">
    <property type="entry name" value="TCP1_3"/>
    <property type="match status" value="1"/>
</dbReference>
<comment type="subunit">
    <text evidence="3">Heterooligomeric complex of about 850 to 900 kDa that forms two stacked rings, 12 to 16 nm in diameter.</text>
</comment>
<dbReference type="InterPro" id="IPR017998">
    <property type="entry name" value="Chaperone_TCP-1"/>
</dbReference>
<evidence type="ECO:0000313" key="11">
    <source>
        <dbReference type="EMBL" id="ETV95000.1"/>
    </source>
</evidence>
<dbReference type="GeneID" id="20088376"/>
<dbReference type="PROSITE" id="PS00750">
    <property type="entry name" value="TCP1_1"/>
    <property type="match status" value="1"/>
</dbReference>
<evidence type="ECO:0000256" key="10">
    <source>
        <dbReference type="RuleBase" id="RU004187"/>
    </source>
</evidence>
<keyword evidence="4" id="KW-0963">Cytoplasm</keyword>
<gene>
    <name evidence="11" type="ORF">H310_11326</name>
</gene>
<accession>A0A024TLH9</accession>
<dbReference type="PRINTS" id="PR00304">
    <property type="entry name" value="TCOMPLEXTCP1"/>
</dbReference>
<dbReference type="OrthoDB" id="10248520at2759"/>
<dbReference type="PANTHER" id="PTHR11353">
    <property type="entry name" value="CHAPERONIN"/>
    <property type="match status" value="1"/>
</dbReference>
<dbReference type="InterPro" id="IPR027409">
    <property type="entry name" value="GroEL-like_apical_dom_sf"/>
</dbReference>
<keyword evidence="5 10" id="KW-0547">Nucleotide-binding</keyword>
<dbReference type="VEuPathDB" id="FungiDB:H310_11326"/>